<dbReference type="NCBIfam" id="NF001453">
    <property type="entry name" value="PRK00312.1"/>
    <property type="match status" value="1"/>
</dbReference>
<evidence type="ECO:0000313" key="9">
    <source>
        <dbReference type="Proteomes" id="UP000238071"/>
    </source>
</evidence>
<dbReference type="PANTHER" id="PTHR11579:SF0">
    <property type="entry name" value="PROTEIN-L-ISOASPARTATE(D-ASPARTATE) O-METHYLTRANSFERASE"/>
    <property type="match status" value="1"/>
</dbReference>
<dbReference type="AlphaFoldDB" id="A0A2S6GSQ4"/>
<dbReference type="GO" id="GO:0030091">
    <property type="term" value="P:protein repair"/>
    <property type="evidence" value="ECO:0007669"/>
    <property type="project" value="UniProtKB-UniRule"/>
</dbReference>
<evidence type="ECO:0000256" key="6">
    <source>
        <dbReference type="ARBA" id="ARBA00022691"/>
    </source>
</evidence>
<accession>A0A2S6GSQ4</accession>
<dbReference type="Proteomes" id="UP000238071">
    <property type="component" value="Unassembled WGS sequence"/>
</dbReference>
<comment type="function">
    <text evidence="7">Catalyzes the methyl esterification of L-isoaspartyl residues in peptides and proteins that result from spontaneous decomposition of normal L-aspartyl and L-asparaginyl residues. It plays a role in the repair and/or degradation of damaged proteins.</text>
</comment>
<sequence>MNDLQRMLNDIEMEVNLTRHLIGKDALDDRVMAAIKQVPRHEFVPADFRFLAYDNGPAPIGSGQTISQPYIVALMSDLLNTKPGDTVLEIGTGSGYQAAVLSNLVKQVYSLEIIPELSEKARRRLKKLGYGNITVRTGDGHSGWPEYAPFDGIIVTAAAPYIPPALIDQLRPGARLVIPVGLPYSYQELMVLEKKASGETETRTILGVSFVPLTGGDDEETNASAALNSGHR</sequence>
<keyword evidence="4 7" id="KW-0489">Methyltransferase</keyword>
<evidence type="ECO:0000256" key="5">
    <source>
        <dbReference type="ARBA" id="ARBA00022679"/>
    </source>
</evidence>
<dbReference type="HAMAP" id="MF_00090">
    <property type="entry name" value="PIMT"/>
    <property type="match status" value="1"/>
</dbReference>
<dbReference type="FunFam" id="3.40.50.150:FF:000010">
    <property type="entry name" value="Protein-L-isoaspartate O-methyltransferase"/>
    <property type="match status" value="1"/>
</dbReference>
<comment type="caution">
    <text evidence="8">The sequence shown here is derived from an EMBL/GenBank/DDBJ whole genome shotgun (WGS) entry which is preliminary data.</text>
</comment>
<dbReference type="InterPro" id="IPR029063">
    <property type="entry name" value="SAM-dependent_MTases_sf"/>
</dbReference>
<proteinExistence type="inferred from homology"/>
<reference evidence="8 9" key="1">
    <citation type="submission" date="2018-02" db="EMBL/GenBank/DDBJ databases">
        <title>Subsurface microbial communities from deep shales in Ohio and West Virginia, USA.</title>
        <authorList>
            <person name="Wrighton K."/>
        </authorList>
    </citation>
    <scope>NUCLEOTIDE SEQUENCE [LARGE SCALE GENOMIC DNA]</scope>
    <source>
        <strain evidence="8 9">OWC-G53F</strain>
    </source>
</reference>
<dbReference type="OrthoDB" id="9810066at2"/>
<evidence type="ECO:0000256" key="1">
    <source>
        <dbReference type="ARBA" id="ARBA00004496"/>
    </source>
</evidence>
<dbReference type="EMBL" id="PTIY01000012">
    <property type="protein sequence ID" value="PPK68240.1"/>
    <property type="molecule type" value="Genomic_DNA"/>
</dbReference>
<feature type="active site" evidence="7">
    <location>
        <position position="67"/>
    </location>
</feature>
<evidence type="ECO:0000256" key="3">
    <source>
        <dbReference type="ARBA" id="ARBA00022490"/>
    </source>
</evidence>
<dbReference type="Pfam" id="PF01135">
    <property type="entry name" value="PCMT"/>
    <property type="match status" value="1"/>
</dbReference>
<dbReference type="RefSeq" id="WP_104424666.1">
    <property type="nucleotide sequence ID" value="NZ_PTIY01000012.1"/>
</dbReference>
<keyword evidence="6 7" id="KW-0949">S-adenosyl-L-methionine</keyword>
<dbReference type="PANTHER" id="PTHR11579">
    <property type="entry name" value="PROTEIN-L-ISOASPARTATE O-METHYLTRANSFERASE"/>
    <property type="match status" value="1"/>
</dbReference>
<gene>
    <name evidence="7" type="primary">pcm</name>
    <name evidence="8" type="ORF">B0F88_11272</name>
</gene>
<keyword evidence="3 7" id="KW-0963">Cytoplasm</keyword>
<dbReference type="NCBIfam" id="TIGR00080">
    <property type="entry name" value="pimt"/>
    <property type="match status" value="1"/>
</dbReference>
<dbReference type="PROSITE" id="PS01279">
    <property type="entry name" value="PCMT"/>
    <property type="match status" value="1"/>
</dbReference>
<keyword evidence="5 7" id="KW-0808">Transferase</keyword>
<dbReference type="SUPFAM" id="SSF53335">
    <property type="entry name" value="S-adenosyl-L-methionine-dependent methyltransferases"/>
    <property type="match status" value="1"/>
</dbReference>
<comment type="similarity">
    <text evidence="2 7">Belongs to the methyltransferase superfamily. L-isoaspartyl/D-aspartyl protein methyltransferase family.</text>
</comment>
<dbReference type="InterPro" id="IPR000682">
    <property type="entry name" value="PCMT"/>
</dbReference>
<dbReference type="Gene3D" id="3.40.50.150">
    <property type="entry name" value="Vaccinia Virus protein VP39"/>
    <property type="match status" value="1"/>
</dbReference>
<protein>
    <recommendedName>
        <fullName evidence="7">Protein-L-isoaspartate O-methyltransferase</fullName>
        <ecNumber evidence="7">2.1.1.77</ecNumber>
    </recommendedName>
    <alternativeName>
        <fullName evidence="7">L-isoaspartyl protein carboxyl methyltransferase</fullName>
    </alternativeName>
    <alternativeName>
        <fullName evidence="7">Protein L-isoaspartyl methyltransferase</fullName>
    </alternativeName>
    <alternativeName>
        <fullName evidence="7">Protein-beta-aspartate methyltransferase</fullName>
        <shortName evidence="7">PIMT</shortName>
    </alternativeName>
</protein>
<dbReference type="GO" id="GO:0032259">
    <property type="term" value="P:methylation"/>
    <property type="evidence" value="ECO:0007669"/>
    <property type="project" value="UniProtKB-KW"/>
</dbReference>
<dbReference type="CDD" id="cd02440">
    <property type="entry name" value="AdoMet_MTases"/>
    <property type="match status" value="1"/>
</dbReference>
<evidence type="ECO:0000256" key="7">
    <source>
        <dbReference type="HAMAP-Rule" id="MF_00090"/>
    </source>
</evidence>
<keyword evidence="9" id="KW-1185">Reference proteome</keyword>
<organism evidence="8 9">
    <name type="scientific">Methylobacter tundripaludum</name>
    <dbReference type="NCBI Taxonomy" id="173365"/>
    <lineage>
        <taxon>Bacteria</taxon>
        <taxon>Pseudomonadati</taxon>
        <taxon>Pseudomonadota</taxon>
        <taxon>Gammaproteobacteria</taxon>
        <taxon>Methylococcales</taxon>
        <taxon>Methylococcaceae</taxon>
        <taxon>Methylobacter</taxon>
    </lineage>
</organism>
<evidence type="ECO:0000313" key="8">
    <source>
        <dbReference type="EMBL" id="PPK68240.1"/>
    </source>
</evidence>
<dbReference type="EC" id="2.1.1.77" evidence="7"/>
<comment type="catalytic activity">
    <reaction evidence="7">
        <text>[protein]-L-isoaspartate + S-adenosyl-L-methionine = [protein]-L-isoaspartate alpha-methyl ester + S-adenosyl-L-homocysteine</text>
        <dbReference type="Rhea" id="RHEA:12705"/>
        <dbReference type="Rhea" id="RHEA-COMP:12143"/>
        <dbReference type="Rhea" id="RHEA-COMP:12144"/>
        <dbReference type="ChEBI" id="CHEBI:57856"/>
        <dbReference type="ChEBI" id="CHEBI:59789"/>
        <dbReference type="ChEBI" id="CHEBI:90596"/>
        <dbReference type="ChEBI" id="CHEBI:90598"/>
        <dbReference type="EC" id="2.1.1.77"/>
    </reaction>
</comment>
<evidence type="ECO:0000256" key="2">
    <source>
        <dbReference type="ARBA" id="ARBA00005369"/>
    </source>
</evidence>
<dbReference type="GO" id="GO:0004719">
    <property type="term" value="F:protein-L-isoaspartate (D-aspartate) O-methyltransferase activity"/>
    <property type="evidence" value="ECO:0007669"/>
    <property type="project" value="UniProtKB-UniRule"/>
</dbReference>
<dbReference type="GO" id="GO:0005737">
    <property type="term" value="C:cytoplasm"/>
    <property type="evidence" value="ECO:0007669"/>
    <property type="project" value="UniProtKB-SubCell"/>
</dbReference>
<evidence type="ECO:0000256" key="4">
    <source>
        <dbReference type="ARBA" id="ARBA00022603"/>
    </source>
</evidence>
<comment type="subcellular location">
    <subcellularLocation>
        <location evidence="1 7">Cytoplasm</location>
    </subcellularLocation>
</comment>
<name>A0A2S6GSQ4_9GAMM</name>